<name>A0A396GQS8_MEDTR</name>
<evidence type="ECO:0000313" key="1">
    <source>
        <dbReference type="EMBL" id="RHN43516.1"/>
    </source>
</evidence>
<dbReference type="EMBL" id="PSQE01000008">
    <property type="protein sequence ID" value="RHN43516.1"/>
    <property type="molecule type" value="Genomic_DNA"/>
</dbReference>
<reference evidence="1" key="1">
    <citation type="journal article" date="2018" name="Nat. Plants">
        <title>Whole-genome landscape of Medicago truncatula symbiotic genes.</title>
        <authorList>
            <person name="Pecrix Y."/>
            <person name="Gamas P."/>
            <person name="Carrere S."/>
        </authorList>
    </citation>
    <scope>NUCLEOTIDE SEQUENCE</scope>
    <source>
        <tissue evidence="1">Leaves</tissue>
    </source>
</reference>
<organism evidence="1">
    <name type="scientific">Medicago truncatula</name>
    <name type="common">Barrel medic</name>
    <name type="synonym">Medicago tribuloides</name>
    <dbReference type="NCBI Taxonomy" id="3880"/>
    <lineage>
        <taxon>Eukaryota</taxon>
        <taxon>Viridiplantae</taxon>
        <taxon>Streptophyta</taxon>
        <taxon>Embryophyta</taxon>
        <taxon>Tracheophyta</taxon>
        <taxon>Spermatophyta</taxon>
        <taxon>Magnoliopsida</taxon>
        <taxon>eudicotyledons</taxon>
        <taxon>Gunneridae</taxon>
        <taxon>Pentapetalae</taxon>
        <taxon>rosids</taxon>
        <taxon>fabids</taxon>
        <taxon>Fabales</taxon>
        <taxon>Fabaceae</taxon>
        <taxon>Papilionoideae</taxon>
        <taxon>50 kb inversion clade</taxon>
        <taxon>NPAAA clade</taxon>
        <taxon>Hologalegina</taxon>
        <taxon>IRL clade</taxon>
        <taxon>Trifolieae</taxon>
        <taxon>Medicago</taxon>
    </lineage>
</organism>
<sequence>MVLLELKRLVFSLVFGAYEIKVTFSINVIFNVFATCGFKVSPLTKAPWIINKGL</sequence>
<dbReference type="Proteomes" id="UP000265566">
    <property type="component" value="Chromosome 8"/>
</dbReference>
<dbReference type="AlphaFoldDB" id="A0A396GQS8"/>
<dbReference type="Gramene" id="rna50109">
    <property type="protein sequence ID" value="RHN43516.1"/>
    <property type="gene ID" value="gene50109"/>
</dbReference>
<protein>
    <submittedName>
        <fullName evidence="1">Uncharacterized protein</fullName>
    </submittedName>
</protein>
<proteinExistence type="predicted"/>
<gene>
    <name evidence="1" type="ORF">MtrunA17_Chr8g0388751</name>
</gene>
<accession>A0A396GQS8</accession>
<comment type="caution">
    <text evidence="1">The sequence shown here is derived from an EMBL/GenBank/DDBJ whole genome shotgun (WGS) entry which is preliminary data.</text>
</comment>